<sequence length="41" mass="4818">MPGRETLSLRWRYIDPKSLVRNELTFHLFVVAKLPGTKPYS</sequence>
<name>A0A1I1I8B3_9BACT</name>
<dbReference type="AlphaFoldDB" id="A0A1I1I8B3"/>
<evidence type="ECO:0000313" key="1">
    <source>
        <dbReference type="EMBL" id="SFC32052.1"/>
    </source>
</evidence>
<protein>
    <submittedName>
        <fullName evidence="1">Uncharacterized protein</fullName>
    </submittedName>
</protein>
<dbReference type="EMBL" id="FOLQ01000001">
    <property type="protein sequence ID" value="SFC32052.1"/>
    <property type="molecule type" value="Genomic_DNA"/>
</dbReference>
<accession>A0A1I1I8B3</accession>
<gene>
    <name evidence="1" type="ORF">SAMN05216167_101867</name>
</gene>
<keyword evidence="2" id="KW-1185">Reference proteome</keyword>
<organism evidence="1 2">
    <name type="scientific">Spirosoma endophyticum</name>
    <dbReference type="NCBI Taxonomy" id="662367"/>
    <lineage>
        <taxon>Bacteria</taxon>
        <taxon>Pseudomonadati</taxon>
        <taxon>Bacteroidota</taxon>
        <taxon>Cytophagia</taxon>
        <taxon>Cytophagales</taxon>
        <taxon>Cytophagaceae</taxon>
        <taxon>Spirosoma</taxon>
    </lineage>
</organism>
<dbReference type="Proteomes" id="UP000198598">
    <property type="component" value="Unassembled WGS sequence"/>
</dbReference>
<reference evidence="1 2" key="1">
    <citation type="submission" date="2016-10" db="EMBL/GenBank/DDBJ databases">
        <authorList>
            <person name="de Groot N.N."/>
        </authorList>
    </citation>
    <scope>NUCLEOTIDE SEQUENCE [LARGE SCALE GENOMIC DNA]</scope>
    <source>
        <strain evidence="1 2">DSM 26130</strain>
    </source>
</reference>
<evidence type="ECO:0000313" key="2">
    <source>
        <dbReference type="Proteomes" id="UP000198598"/>
    </source>
</evidence>
<proteinExistence type="predicted"/>